<proteinExistence type="inferred from homology"/>
<organism evidence="15 16">
    <name type="scientific">Polyplax serrata</name>
    <name type="common">Common mouse louse</name>
    <dbReference type="NCBI Taxonomy" id="468196"/>
    <lineage>
        <taxon>Eukaryota</taxon>
        <taxon>Metazoa</taxon>
        <taxon>Ecdysozoa</taxon>
        <taxon>Arthropoda</taxon>
        <taxon>Hexapoda</taxon>
        <taxon>Insecta</taxon>
        <taxon>Pterygota</taxon>
        <taxon>Neoptera</taxon>
        <taxon>Paraneoptera</taxon>
        <taxon>Psocodea</taxon>
        <taxon>Troctomorpha</taxon>
        <taxon>Phthiraptera</taxon>
        <taxon>Anoplura</taxon>
        <taxon>Polyplacidae</taxon>
        <taxon>Polyplax</taxon>
    </lineage>
</organism>
<dbReference type="Proteomes" id="UP001359485">
    <property type="component" value="Unassembled WGS sequence"/>
</dbReference>
<sequence>MRVTFRTLILLTCALVVFVILSLWTKCTKLPQNLQRFNPKLGVFQSNYVPSQVEKLGSGFEEIECVINQEYSVSCRKEGEEIYLPFAFLHKYFEVYGKLANYDGLEKFEWSHTYSRVNSPKEKYNPRGVFMYFEKYNVESRDRVKCLSAIEGVPISTQWESKGYYYPTQIAQFGLSHYSKNLTEPEPKRKILEDGNNNLAAWEITDGDEIFKRVESDKSQNWIAEFKTSDSPTSQVFLKLDHVVDLVLQVDIKLLSNSSLTVTLESRDSKELFYLHYISSDVHISAVNEHTYHGLGMQSRWIKITRDLIIDVQKGIAVQGKQKRKIPKSKLKIVKISLHGSGCLDNLTLSSSEHLAHFYDAAEWFVNHQDPNTGGWVNPVRRKLAAGLAFLDPGWCSAMGQGHGISVLARAYNHSGGKMKYLRAALEALRPFRTPSQDGGVLAMFLDKYPWYEEYPTIPSTFVLNGFIYSLLGLYDLKMIAPTNFSKEASTLFDQGMKSLKKLLPLFDMGSTTSYDLRHFTLTVGPNIARWDYHATHVSQLLLLATIDNDSLLSTTAERWWGYMTGKRASHN</sequence>
<feature type="domain" description="D-glucuronyl C5-epimerase C-terminal" evidence="13">
    <location>
        <begin position="369"/>
        <end position="560"/>
    </location>
</feature>
<dbReference type="EC" id="5.1.3.17" evidence="6"/>
<dbReference type="InterPro" id="IPR010598">
    <property type="entry name" value="C5-epim_C"/>
</dbReference>
<dbReference type="InterPro" id="IPR059154">
    <property type="entry name" value="Glce_b_sandwich"/>
</dbReference>
<evidence type="ECO:0000256" key="5">
    <source>
        <dbReference type="ARBA" id="ARBA00005584"/>
    </source>
</evidence>
<evidence type="ECO:0000256" key="1">
    <source>
        <dbReference type="ARBA" id="ARBA00000434"/>
    </source>
</evidence>
<dbReference type="Pfam" id="PF21174">
    <property type="entry name" value="Glce_b_sandwich"/>
    <property type="match status" value="1"/>
</dbReference>
<evidence type="ECO:0000259" key="13">
    <source>
        <dbReference type="Pfam" id="PF06662"/>
    </source>
</evidence>
<evidence type="ECO:0000256" key="11">
    <source>
        <dbReference type="ARBA" id="ARBA00023235"/>
    </source>
</evidence>
<comment type="caution">
    <text evidence="15">The sequence shown here is derived from an EMBL/GenBank/DDBJ whole genome shotgun (WGS) entry which is preliminary data.</text>
</comment>
<evidence type="ECO:0000256" key="8">
    <source>
        <dbReference type="ARBA" id="ARBA00022968"/>
    </source>
</evidence>
<evidence type="ECO:0000313" key="15">
    <source>
        <dbReference type="EMBL" id="KAK6619798.1"/>
    </source>
</evidence>
<feature type="domain" description="D-glucuronyl C5-epimerase beta-sandwich" evidence="14">
    <location>
        <begin position="222"/>
        <end position="341"/>
    </location>
</feature>
<evidence type="ECO:0000256" key="3">
    <source>
        <dbReference type="ARBA" id="ARBA00004841"/>
    </source>
</evidence>
<evidence type="ECO:0000256" key="12">
    <source>
        <dbReference type="ARBA" id="ARBA00037847"/>
    </source>
</evidence>
<evidence type="ECO:0000256" key="7">
    <source>
        <dbReference type="ARBA" id="ARBA00022692"/>
    </source>
</evidence>
<keyword evidence="11" id="KW-0413">Isomerase</keyword>
<comment type="catalytic activity">
    <reaction evidence="1">
        <text>[heparosan-N-sulfate](n) = [heparan-N-sulfate](n)</text>
        <dbReference type="Rhea" id="RHEA:20197"/>
        <dbReference type="Rhea" id="RHEA-COMP:9556"/>
        <dbReference type="Rhea" id="RHEA-COMP:9557"/>
        <dbReference type="ChEBI" id="CHEBI:58041"/>
        <dbReference type="ChEBI" id="CHEBI:58287"/>
        <dbReference type="EC" id="5.1.3.17"/>
    </reaction>
</comment>
<keyword evidence="7" id="KW-0812">Transmembrane</keyword>
<evidence type="ECO:0000256" key="2">
    <source>
        <dbReference type="ARBA" id="ARBA00004606"/>
    </source>
</evidence>
<evidence type="ECO:0000256" key="10">
    <source>
        <dbReference type="ARBA" id="ARBA00023136"/>
    </source>
</evidence>
<reference evidence="15 16" key="1">
    <citation type="submission" date="2023-09" db="EMBL/GenBank/DDBJ databases">
        <title>Genomes of two closely related lineages of the louse Polyplax serrata with different host specificities.</title>
        <authorList>
            <person name="Martinu J."/>
            <person name="Tarabai H."/>
            <person name="Stefka J."/>
            <person name="Hypsa V."/>
        </authorList>
    </citation>
    <scope>NUCLEOTIDE SEQUENCE [LARGE SCALE GENOMIC DNA]</scope>
    <source>
        <strain evidence="15">98ZLc_SE</strain>
    </source>
</reference>
<keyword evidence="9" id="KW-1133">Transmembrane helix</keyword>
<evidence type="ECO:0000256" key="9">
    <source>
        <dbReference type="ARBA" id="ARBA00022989"/>
    </source>
</evidence>
<evidence type="ECO:0000259" key="14">
    <source>
        <dbReference type="Pfam" id="PF21174"/>
    </source>
</evidence>
<keyword evidence="10" id="KW-0472">Membrane</keyword>
<protein>
    <recommendedName>
        <fullName evidence="6">heparosan-N-sulfate-glucuronate 5-epimerase</fullName>
        <ecNumber evidence="6">5.1.3.17</ecNumber>
    </recommendedName>
</protein>
<gene>
    <name evidence="15" type="ORF">RUM44_006197</name>
</gene>
<comment type="subcellular location">
    <subcellularLocation>
        <location evidence="12">Endomembrane system</location>
        <topology evidence="12">Single-pass membrane protein</topology>
    </subcellularLocation>
    <subcellularLocation>
        <location evidence="2">Membrane</location>
        <topology evidence="2">Single-pass type II membrane protein</topology>
    </subcellularLocation>
</comment>
<dbReference type="PANTHER" id="PTHR13174">
    <property type="entry name" value="D-GLUCURONYL C5-EPIMERASE"/>
    <property type="match status" value="1"/>
</dbReference>
<evidence type="ECO:0000256" key="6">
    <source>
        <dbReference type="ARBA" id="ARBA00012087"/>
    </source>
</evidence>
<dbReference type="PANTHER" id="PTHR13174:SF3">
    <property type="entry name" value="D-GLUCURONYL C5-EPIMERASE"/>
    <property type="match status" value="1"/>
</dbReference>
<evidence type="ECO:0000313" key="16">
    <source>
        <dbReference type="Proteomes" id="UP001359485"/>
    </source>
</evidence>
<dbReference type="InterPro" id="IPR039721">
    <property type="entry name" value="C5-epimerase"/>
</dbReference>
<keyword evidence="8" id="KW-0735">Signal-anchor</keyword>
<accession>A0ABR1AHF7</accession>
<dbReference type="EMBL" id="JAWJWF010000048">
    <property type="protein sequence ID" value="KAK6619798.1"/>
    <property type="molecule type" value="Genomic_DNA"/>
</dbReference>
<comment type="pathway">
    <text evidence="4">Glycan metabolism; heparan sulfate biosynthesis.</text>
</comment>
<dbReference type="Pfam" id="PF06662">
    <property type="entry name" value="C5-epim_C"/>
    <property type="match status" value="1"/>
</dbReference>
<comment type="similarity">
    <text evidence="5">Belongs to the D-glucuronyl C5-epimerase family.</text>
</comment>
<name>A0ABR1AHF7_POLSC</name>
<comment type="pathway">
    <text evidence="3">Glycan metabolism; heparin biosynthesis.</text>
</comment>
<keyword evidence="16" id="KW-1185">Reference proteome</keyword>
<evidence type="ECO:0000256" key="4">
    <source>
        <dbReference type="ARBA" id="ARBA00005093"/>
    </source>
</evidence>